<accession>A0A8S5V1Z7</accession>
<evidence type="ECO:0000313" key="2">
    <source>
        <dbReference type="EMBL" id="DAG00750.1"/>
    </source>
</evidence>
<feature type="transmembrane region" description="Helical" evidence="1">
    <location>
        <begin position="38"/>
        <end position="54"/>
    </location>
</feature>
<keyword evidence="1" id="KW-0812">Transmembrane</keyword>
<feature type="transmembrane region" description="Helical" evidence="1">
    <location>
        <begin position="6"/>
        <end position="26"/>
    </location>
</feature>
<keyword evidence="1" id="KW-1133">Transmembrane helix</keyword>
<keyword evidence="1" id="KW-0472">Membrane</keyword>
<dbReference type="EMBL" id="BK016182">
    <property type="protein sequence ID" value="DAG00750.1"/>
    <property type="molecule type" value="Genomic_DNA"/>
</dbReference>
<proteinExistence type="predicted"/>
<protein>
    <submittedName>
        <fullName evidence="2">Uncharacterized protein</fullName>
    </submittedName>
</protein>
<organism evidence="2">
    <name type="scientific">Myoviridae sp. ctJ2i1</name>
    <dbReference type="NCBI Taxonomy" id="2825079"/>
    <lineage>
        <taxon>Viruses</taxon>
        <taxon>Duplodnaviria</taxon>
        <taxon>Heunggongvirae</taxon>
        <taxon>Uroviricota</taxon>
        <taxon>Caudoviricetes</taxon>
    </lineage>
</organism>
<evidence type="ECO:0000256" key="1">
    <source>
        <dbReference type="SAM" id="Phobius"/>
    </source>
</evidence>
<reference evidence="2" key="1">
    <citation type="journal article" date="2021" name="Proc. Natl. Acad. Sci. U.S.A.">
        <title>A Catalog of Tens of Thousands of Viruses from Human Metagenomes Reveals Hidden Associations with Chronic Diseases.</title>
        <authorList>
            <person name="Tisza M.J."/>
            <person name="Buck C.B."/>
        </authorList>
    </citation>
    <scope>NUCLEOTIDE SEQUENCE</scope>
    <source>
        <strain evidence="2">CtJ2i1</strain>
    </source>
</reference>
<name>A0A8S5V1Z7_9CAUD</name>
<sequence length="64" mass="7764">MYYLLVFKFSAISLYKRVVCIIYMYMYRFSVISLLKRVISYLYICIIIVLTQRAKRAEYLLCSI</sequence>